<keyword evidence="4" id="KW-0804">Transcription</keyword>
<name>A0ABW5P006_9DEIO</name>
<protein>
    <submittedName>
        <fullName evidence="7">TetR family transcriptional regulator C-terminal domain-containing protein</fullName>
    </submittedName>
</protein>
<dbReference type="InterPro" id="IPR001647">
    <property type="entry name" value="HTH_TetR"/>
</dbReference>
<gene>
    <name evidence="7" type="ORF">ACFSR9_02120</name>
</gene>
<dbReference type="EMBL" id="JBHUMK010000010">
    <property type="protein sequence ID" value="MFD2608236.1"/>
    <property type="molecule type" value="Genomic_DNA"/>
</dbReference>
<dbReference type="InterPro" id="IPR009057">
    <property type="entry name" value="Homeodomain-like_sf"/>
</dbReference>
<evidence type="ECO:0000256" key="2">
    <source>
        <dbReference type="ARBA" id="ARBA00023015"/>
    </source>
</evidence>
<dbReference type="Proteomes" id="UP001597475">
    <property type="component" value="Unassembled WGS sequence"/>
</dbReference>
<keyword evidence="2" id="KW-0805">Transcription regulation</keyword>
<keyword evidence="1" id="KW-0678">Repressor</keyword>
<dbReference type="SUPFAM" id="SSF46689">
    <property type="entry name" value="Homeodomain-like"/>
    <property type="match status" value="1"/>
</dbReference>
<dbReference type="Gene3D" id="1.10.357.10">
    <property type="entry name" value="Tetracycline Repressor, domain 2"/>
    <property type="match status" value="1"/>
</dbReference>
<keyword evidence="3 5" id="KW-0238">DNA-binding</keyword>
<organism evidence="7 8">
    <name type="scientific">Deinococcus taklimakanensis</name>
    <dbReference type="NCBI Taxonomy" id="536443"/>
    <lineage>
        <taxon>Bacteria</taxon>
        <taxon>Thermotogati</taxon>
        <taxon>Deinococcota</taxon>
        <taxon>Deinococci</taxon>
        <taxon>Deinococcales</taxon>
        <taxon>Deinococcaceae</taxon>
        <taxon>Deinococcus</taxon>
    </lineage>
</organism>
<feature type="DNA-binding region" description="H-T-H motif" evidence="5">
    <location>
        <begin position="31"/>
        <end position="50"/>
    </location>
</feature>
<evidence type="ECO:0000256" key="4">
    <source>
        <dbReference type="ARBA" id="ARBA00023163"/>
    </source>
</evidence>
<dbReference type="InterPro" id="IPR039538">
    <property type="entry name" value="BetI_C"/>
</dbReference>
<dbReference type="RefSeq" id="WP_386842588.1">
    <property type="nucleotide sequence ID" value="NZ_JBHUMK010000010.1"/>
</dbReference>
<dbReference type="SUPFAM" id="SSF48498">
    <property type="entry name" value="Tetracyclin repressor-like, C-terminal domain"/>
    <property type="match status" value="1"/>
</dbReference>
<reference evidence="8" key="1">
    <citation type="journal article" date="2019" name="Int. J. Syst. Evol. Microbiol.">
        <title>The Global Catalogue of Microorganisms (GCM) 10K type strain sequencing project: providing services to taxonomists for standard genome sequencing and annotation.</title>
        <authorList>
            <consortium name="The Broad Institute Genomics Platform"/>
            <consortium name="The Broad Institute Genome Sequencing Center for Infectious Disease"/>
            <person name="Wu L."/>
            <person name="Ma J."/>
        </authorList>
    </citation>
    <scope>NUCLEOTIDE SEQUENCE [LARGE SCALE GENOMIC DNA]</scope>
    <source>
        <strain evidence="8">KCTC 33842</strain>
    </source>
</reference>
<sequence>MPRIVDHDQRREELARHVWQLTRQRGLEGVTLRSLSEVSGWSSGAIRHYLPHRESILSFAATQLRGQTERRLRSVDLNGAPQENLERFLLALLPTDEESRAITEVWLAFAVAAMRGENYADSHGMLYAELRALFLQIMESFEQGGWLPDRSAQQAATELHALVDGLAVHLLMRQITLEAAEACIRAVVERMLRAPA</sequence>
<evidence type="ECO:0000313" key="8">
    <source>
        <dbReference type="Proteomes" id="UP001597475"/>
    </source>
</evidence>
<feature type="domain" description="HTH tetR-type" evidence="6">
    <location>
        <begin position="8"/>
        <end position="68"/>
    </location>
</feature>
<evidence type="ECO:0000256" key="1">
    <source>
        <dbReference type="ARBA" id="ARBA00022491"/>
    </source>
</evidence>
<evidence type="ECO:0000256" key="5">
    <source>
        <dbReference type="PROSITE-ProRule" id="PRU00335"/>
    </source>
</evidence>
<evidence type="ECO:0000259" key="6">
    <source>
        <dbReference type="PROSITE" id="PS50977"/>
    </source>
</evidence>
<accession>A0ABW5P006</accession>
<dbReference type="InterPro" id="IPR036271">
    <property type="entry name" value="Tet_transcr_reg_TetR-rel_C_sf"/>
</dbReference>
<proteinExistence type="predicted"/>
<keyword evidence="8" id="KW-1185">Reference proteome</keyword>
<evidence type="ECO:0000313" key="7">
    <source>
        <dbReference type="EMBL" id="MFD2608236.1"/>
    </source>
</evidence>
<dbReference type="Pfam" id="PF13977">
    <property type="entry name" value="TetR_C_6"/>
    <property type="match status" value="1"/>
</dbReference>
<evidence type="ECO:0000256" key="3">
    <source>
        <dbReference type="ARBA" id="ARBA00023125"/>
    </source>
</evidence>
<comment type="caution">
    <text evidence="7">The sequence shown here is derived from an EMBL/GenBank/DDBJ whole genome shotgun (WGS) entry which is preliminary data.</text>
</comment>
<dbReference type="PROSITE" id="PS50977">
    <property type="entry name" value="HTH_TETR_2"/>
    <property type="match status" value="1"/>
</dbReference>